<dbReference type="Proteomes" id="UP000230423">
    <property type="component" value="Unassembled WGS sequence"/>
</dbReference>
<keyword evidence="4" id="KW-1185">Reference proteome</keyword>
<comment type="similarity">
    <text evidence="1">Belongs to the BCP1 family.</text>
</comment>
<feature type="compositionally biased region" description="Basic residues" evidence="2">
    <location>
        <begin position="15"/>
        <end position="33"/>
    </location>
</feature>
<dbReference type="PANTHER" id="PTHR13261:SF0">
    <property type="entry name" value="BRCA2 AND CDKN1A-INTERACTING PROTEIN"/>
    <property type="match status" value="1"/>
</dbReference>
<evidence type="ECO:0000256" key="1">
    <source>
        <dbReference type="ARBA" id="ARBA00006781"/>
    </source>
</evidence>
<sequence length="352" mass="39568">MDGTVASSSKATNSAKRKLTQQSKKAKKLKRKRVSDMAPDVPDITGKADSDDESEENLGPNGDTSDSEELLRDDNDQHLDFDIEAFPMEADDRDGVINMLTQVFLKADVDLGSLADAIIAQSPFGLVIGPAEDQSDEDNENVVYGLLSIVKLNPVKEGTSKYAKEVISFIEEKSRKFALKDFRNAFEAAKSNRLGLFINERMLNFPTQIVTPSFKSIQTDLKNMKKPYQKIVYIHKLRIADSDTAITPSPKTSNEKTSKKKKMGKAEKKRLAIQQRSLADVIYDDIEDEILTQVDEGEAQFFDYPVHSEVESTSKFHTLVKGGKAYKPYRRVIIMDIRRFNAFLEQVINSNL</sequence>
<dbReference type="Pfam" id="PF13862">
    <property type="entry name" value="BCCIP"/>
    <property type="match status" value="1"/>
</dbReference>
<protein>
    <recommendedName>
        <fullName evidence="5">Protein BCCIP homolog</fullName>
    </recommendedName>
</protein>
<evidence type="ECO:0000313" key="4">
    <source>
        <dbReference type="Proteomes" id="UP000230423"/>
    </source>
</evidence>
<feature type="region of interest" description="Disordered" evidence="2">
    <location>
        <begin position="1"/>
        <end position="71"/>
    </location>
</feature>
<dbReference type="PANTHER" id="PTHR13261">
    <property type="entry name" value="BRCA2 AND CDKN1A INTERACTING PROTEIN"/>
    <property type="match status" value="1"/>
</dbReference>
<dbReference type="InterPro" id="IPR025602">
    <property type="entry name" value="BCP1_family"/>
</dbReference>
<feature type="compositionally biased region" description="Polar residues" evidence="2">
    <location>
        <begin position="1"/>
        <end position="14"/>
    </location>
</feature>
<name>A0A2G9UTE4_TELCI</name>
<reference evidence="3 4" key="1">
    <citation type="submission" date="2015-09" db="EMBL/GenBank/DDBJ databases">
        <title>Draft genome of the parasitic nematode Teladorsagia circumcincta isolate WARC Sus (inbred).</title>
        <authorList>
            <person name="Mitreva M."/>
        </authorList>
    </citation>
    <scope>NUCLEOTIDE SEQUENCE [LARGE SCALE GENOMIC DNA]</scope>
    <source>
        <strain evidence="3 4">S</strain>
    </source>
</reference>
<proteinExistence type="inferred from homology"/>
<dbReference type="EMBL" id="KZ345462">
    <property type="protein sequence ID" value="PIO73416.1"/>
    <property type="molecule type" value="Genomic_DNA"/>
</dbReference>
<accession>A0A2G9UTE4</accession>
<dbReference type="GO" id="GO:0005634">
    <property type="term" value="C:nucleus"/>
    <property type="evidence" value="ECO:0007669"/>
    <property type="project" value="TreeGrafter"/>
</dbReference>
<gene>
    <name evidence="3" type="ORF">TELCIR_04620</name>
</gene>
<evidence type="ECO:0008006" key="5">
    <source>
        <dbReference type="Google" id="ProtNLM"/>
    </source>
</evidence>
<evidence type="ECO:0000256" key="2">
    <source>
        <dbReference type="SAM" id="MobiDB-lite"/>
    </source>
</evidence>
<organism evidence="3 4">
    <name type="scientific">Teladorsagia circumcincta</name>
    <name type="common">Brown stomach worm</name>
    <name type="synonym">Ostertagia circumcincta</name>
    <dbReference type="NCBI Taxonomy" id="45464"/>
    <lineage>
        <taxon>Eukaryota</taxon>
        <taxon>Metazoa</taxon>
        <taxon>Ecdysozoa</taxon>
        <taxon>Nematoda</taxon>
        <taxon>Chromadorea</taxon>
        <taxon>Rhabditida</taxon>
        <taxon>Rhabditina</taxon>
        <taxon>Rhabditomorpha</taxon>
        <taxon>Strongyloidea</taxon>
        <taxon>Trichostrongylidae</taxon>
        <taxon>Teladorsagia</taxon>
    </lineage>
</organism>
<evidence type="ECO:0000313" key="3">
    <source>
        <dbReference type="EMBL" id="PIO73416.1"/>
    </source>
</evidence>
<feature type="region of interest" description="Disordered" evidence="2">
    <location>
        <begin position="244"/>
        <end position="266"/>
    </location>
</feature>
<dbReference type="AlphaFoldDB" id="A0A2G9UTE4"/>
<dbReference type="OrthoDB" id="27543at2759"/>